<keyword evidence="1" id="KW-0812">Transmembrane</keyword>
<protein>
    <submittedName>
        <fullName evidence="2">Uncharacterized protein</fullName>
    </submittedName>
</protein>
<keyword evidence="1" id="KW-1133">Transmembrane helix</keyword>
<evidence type="ECO:0000313" key="2">
    <source>
        <dbReference type="EMBL" id="KAJ4412748.1"/>
    </source>
</evidence>
<feature type="transmembrane region" description="Helical" evidence="1">
    <location>
        <begin position="6"/>
        <end position="27"/>
    </location>
</feature>
<evidence type="ECO:0000313" key="3">
    <source>
        <dbReference type="Proteomes" id="UP001140510"/>
    </source>
</evidence>
<dbReference type="AlphaFoldDB" id="A0A9W8ZP36"/>
<organism evidence="2 3">
    <name type="scientific">Didymella pomorum</name>
    <dbReference type="NCBI Taxonomy" id="749634"/>
    <lineage>
        <taxon>Eukaryota</taxon>
        <taxon>Fungi</taxon>
        <taxon>Dikarya</taxon>
        <taxon>Ascomycota</taxon>
        <taxon>Pezizomycotina</taxon>
        <taxon>Dothideomycetes</taxon>
        <taxon>Pleosporomycetidae</taxon>
        <taxon>Pleosporales</taxon>
        <taxon>Pleosporineae</taxon>
        <taxon>Didymellaceae</taxon>
        <taxon>Didymella</taxon>
    </lineage>
</organism>
<evidence type="ECO:0000256" key="1">
    <source>
        <dbReference type="SAM" id="Phobius"/>
    </source>
</evidence>
<dbReference type="Proteomes" id="UP001140510">
    <property type="component" value="Unassembled WGS sequence"/>
</dbReference>
<reference evidence="2" key="1">
    <citation type="submission" date="2022-10" db="EMBL/GenBank/DDBJ databases">
        <title>Tapping the CABI collections for fungal endophytes: first genome assemblies for Collariella, Neodidymelliopsis, Ascochyta clinopodiicola, Didymella pomorum, Didymosphaeria variabile, Neocosmospora piperis and Neocucurbitaria cava.</title>
        <authorList>
            <person name="Hill R."/>
        </authorList>
    </citation>
    <scope>NUCLEOTIDE SEQUENCE</scope>
    <source>
        <strain evidence="2">IMI 355091</strain>
    </source>
</reference>
<gene>
    <name evidence="2" type="ORF">N0V91_000510</name>
</gene>
<dbReference type="EMBL" id="JAPEVA010000002">
    <property type="protein sequence ID" value="KAJ4412748.1"/>
    <property type="molecule type" value="Genomic_DNA"/>
</dbReference>
<dbReference type="OrthoDB" id="3729788at2759"/>
<sequence length="173" mass="20543">MASSTFIITASMSLPYMIAAMQTLVPSKHRGRRLIRRLGRRDDDYIIEYRGKGWNSIEIAQEMDISAEAVQGRWYELQQQKKVPEHVLAIWKKKAEVLEDETILRAWIDGKSEDDIVHSLRFEDKYQCDIRQRFKHLYREKGPMYRRLMGMEESRPLPHVLDKALGKKKYAWM</sequence>
<accession>A0A9W8ZP36</accession>
<keyword evidence="1" id="KW-0472">Membrane</keyword>
<keyword evidence="3" id="KW-1185">Reference proteome</keyword>
<comment type="caution">
    <text evidence="2">The sequence shown here is derived from an EMBL/GenBank/DDBJ whole genome shotgun (WGS) entry which is preliminary data.</text>
</comment>
<proteinExistence type="predicted"/>
<name>A0A9W8ZP36_9PLEO</name>